<dbReference type="Proteomes" id="UP000831701">
    <property type="component" value="Chromosome 13"/>
</dbReference>
<protein>
    <submittedName>
        <fullName evidence="1">Uncharacterized protein</fullName>
    </submittedName>
</protein>
<dbReference type="EMBL" id="CM041543">
    <property type="protein sequence ID" value="KAI3363901.1"/>
    <property type="molecule type" value="Genomic_DNA"/>
</dbReference>
<accession>A0ACB8W848</accession>
<gene>
    <name evidence="1" type="ORF">L3Q82_001497</name>
</gene>
<comment type="caution">
    <text evidence="1">The sequence shown here is derived from an EMBL/GenBank/DDBJ whole genome shotgun (WGS) entry which is preliminary data.</text>
</comment>
<evidence type="ECO:0000313" key="1">
    <source>
        <dbReference type="EMBL" id="KAI3363901.1"/>
    </source>
</evidence>
<keyword evidence="2" id="KW-1185">Reference proteome</keyword>
<name>A0ACB8W848_9TELE</name>
<evidence type="ECO:0000313" key="2">
    <source>
        <dbReference type="Proteomes" id="UP000831701"/>
    </source>
</evidence>
<organism evidence="1 2">
    <name type="scientific">Scortum barcoo</name>
    <name type="common">barcoo grunter</name>
    <dbReference type="NCBI Taxonomy" id="214431"/>
    <lineage>
        <taxon>Eukaryota</taxon>
        <taxon>Metazoa</taxon>
        <taxon>Chordata</taxon>
        <taxon>Craniata</taxon>
        <taxon>Vertebrata</taxon>
        <taxon>Euteleostomi</taxon>
        <taxon>Actinopterygii</taxon>
        <taxon>Neopterygii</taxon>
        <taxon>Teleostei</taxon>
        <taxon>Neoteleostei</taxon>
        <taxon>Acanthomorphata</taxon>
        <taxon>Eupercaria</taxon>
        <taxon>Centrarchiformes</taxon>
        <taxon>Terapontoidei</taxon>
        <taxon>Terapontidae</taxon>
        <taxon>Scortum</taxon>
    </lineage>
</organism>
<reference evidence="1" key="1">
    <citation type="submission" date="2022-04" db="EMBL/GenBank/DDBJ databases">
        <title>Jade perch genome.</title>
        <authorList>
            <person name="Chao B."/>
        </authorList>
    </citation>
    <scope>NUCLEOTIDE SEQUENCE</scope>
    <source>
        <strain evidence="1">CB-2022</strain>
    </source>
</reference>
<proteinExistence type="predicted"/>
<sequence>MPPGRLPREVFQACPTGRRPRWKTQDTLERLCLSAGLGTPQIPPEELEEVSGMKPPVASPHFSDRGREGGGRGEAAPSPTFTASSLIVSFHSSSVDPALPSV</sequence>